<dbReference type="InterPro" id="IPR001128">
    <property type="entry name" value="Cyt_P450"/>
</dbReference>
<keyword evidence="2 5" id="KW-0349">Heme</keyword>
<accession>A0A8H4XBV9</accession>
<evidence type="ECO:0000256" key="4">
    <source>
        <dbReference type="ARBA" id="ARBA00023004"/>
    </source>
</evidence>
<comment type="cofactor">
    <cofactor evidence="1 5">
        <name>heme</name>
        <dbReference type="ChEBI" id="CHEBI:30413"/>
    </cofactor>
</comment>
<dbReference type="PANTHER" id="PTHR24305">
    <property type="entry name" value="CYTOCHROME P450"/>
    <property type="match status" value="1"/>
</dbReference>
<dbReference type="EMBL" id="JABEXW010000190">
    <property type="protein sequence ID" value="KAF4968690.1"/>
    <property type="molecule type" value="Genomic_DNA"/>
</dbReference>
<dbReference type="PRINTS" id="PR00463">
    <property type="entry name" value="EP450I"/>
</dbReference>
<dbReference type="PRINTS" id="PR00385">
    <property type="entry name" value="P450"/>
</dbReference>
<keyword evidence="8" id="KW-1185">Reference proteome</keyword>
<dbReference type="CDD" id="cd11060">
    <property type="entry name" value="CYP57A1-like"/>
    <property type="match status" value="1"/>
</dbReference>
<keyword evidence="3 5" id="KW-0479">Metal-binding</keyword>
<dbReference type="Gene3D" id="1.10.630.10">
    <property type="entry name" value="Cytochrome P450"/>
    <property type="match status" value="1"/>
</dbReference>
<evidence type="ECO:0000256" key="6">
    <source>
        <dbReference type="RuleBase" id="RU000461"/>
    </source>
</evidence>
<dbReference type="GO" id="GO:0004497">
    <property type="term" value="F:monooxygenase activity"/>
    <property type="evidence" value="ECO:0007669"/>
    <property type="project" value="UniProtKB-KW"/>
</dbReference>
<evidence type="ECO:0000256" key="5">
    <source>
        <dbReference type="PIRSR" id="PIRSR602401-1"/>
    </source>
</evidence>
<evidence type="ECO:0000256" key="2">
    <source>
        <dbReference type="ARBA" id="ARBA00022617"/>
    </source>
</evidence>
<dbReference type="FunFam" id="1.10.630.10:FF:000050">
    <property type="entry name" value="Cytochrome P450 monooxygenase"/>
    <property type="match status" value="1"/>
</dbReference>
<protein>
    <recommendedName>
        <fullName evidence="9">Cytochrome P450</fullName>
    </recommendedName>
</protein>
<sequence length="505" mass="56926">MNMMIVIYAALAASFCYIIALIFDQVSSTLRDIPGPFLARFSRLWYLYRAYMGDFHLENIDLHRRHGPIVRIAPKTYSISEPDKVVYGVGSRFAKSSWYEAWKHPDSMTLFADINAKRHNDSRRRLQNLYSLSSLVSYEAPVDDCNALFVQKLQHFANTGETINLTHWLQCYAFDAVGCITFSKRFGFLDEGKDVDGMIEANAQLLLYSTCAGIYPKSHQYIYPLLERLPGTGASGLAKITDAVRNLIASRKHVRQSSKAEKAKLEHSGHDAPGDFLDKIMNAQAADPGKVTDDHIFMLGWGNISAGSDTTGVSLSAILYHLIRNPEAMQRLVDEVSTARDEGKCTNVSVPFAETHQMPFLQACIKEGMRLHSATGLPLWRVVPKGGAEVCGRFFPEGNVVGVNTWVAHYSEDVFGQDAHVFRPERWLEASEDELRMMESFFIPFGKGSRTCIGRHISMLEMSKLLPVLVQNFEFELVGVGEHWKTQNHWFVMPLNFNVNVRVKA</sequence>
<dbReference type="GO" id="GO:0016705">
    <property type="term" value="F:oxidoreductase activity, acting on paired donors, with incorporation or reduction of molecular oxygen"/>
    <property type="evidence" value="ECO:0007669"/>
    <property type="project" value="InterPro"/>
</dbReference>
<dbReference type="InterPro" id="IPR002401">
    <property type="entry name" value="Cyt_P450_E_grp-I"/>
</dbReference>
<evidence type="ECO:0000256" key="1">
    <source>
        <dbReference type="ARBA" id="ARBA00001971"/>
    </source>
</evidence>
<evidence type="ECO:0000313" key="7">
    <source>
        <dbReference type="EMBL" id="KAF4968690.1"/>
    </source>
</evidence>
<dbReference type="GO" id="GO:0005506">
    <property type="term" value="F:iron ion binding"/>
    <property type="evidence" value="ECO:0007669"/>
    <property type="project" value="InterPro"/>
</dbReference>
<dbReference type="SUPFAM" id="SSF48264">
    <property type="entry name" value="Cytochrome P450"/>
    <property type="match status" value="1"/>
</dbReference>
<comment type="similarity">
    <text evidence="6">Belongs to the cytochrome P450 family.</text>
</comment>
<evidence type="ECO:0008006" key="9">
    <source>
        <dbReference type="Google" id="ProtNLM"/>
    </source>
</evidence>
<name>A0A8H4XBV9_9HYPO</name>
<dbReference type="GO" id="GO:0020037">
    <property type="term" value="F:heme binding"/>
    <property type="evidence" value="ECO:0007669"/>
    <property type="project" value="InterPro"/>
</dbReference>
<keyword evidence="6" id="KW-0503">Monooxygenase</keyword>
<proteinExistence type="inferred from homology"/>
<reference evidence="7" key="1">
    <citation type="journal article" date="2020" name="BMC Genomics">
        <title>Correction to: Identification and distribution of gene clusters required for synthesis of sphingolipid metabolism inhibitors in diverse species of the filamentous fungus Fusarium.</title>
        <authorList>
            <person name="Kim H.S."/>
            <person name="Lohmar J.M."/>
            <person name="Busman M."/>
            <person name="Brown D.W."/>
            <person name="Naumann T.A."/>
            <person name="Divon H.H."/>
            <person name="Lysoe E."/>
            <person name="Uhlig S."/>
            <person name="Proctor R.H."/>
        </authorList>
    </citation>
    <scope>NUCLEOTIDE SEQUENCE</scope>
    <source>
        <strain evidence="7">NRRL 20472</strain>
    </source>
</reference>
<evidence type="ECO:0000313" key="8">
    <source>
        <dbReference type="Proteomes" id="UP000622797"/>
    </source>
</evidence>
<reference evidence="7" key="2">
    <citation type="submission" date="2020-05" db="EMBL/GenBank/DDBJ databases">
        <authorList>
            <person name="Kim H.-S."/>
            <person name="Proctor R.H."/>
            <person name="Brown D.W."/>
        </authorList>
    </citation>
    <scope>NUCLEOTIDE SEQUENCE</scope>
    <source>
        <strain evidence="7">NRRL 20472</strain>
    </source>
</reference>
<dbReference type="InterPro" id="IPR036396">
    <property type="entry name" value="Cyt_P450_sf"/>
</dbReference>
<dbReference type="OrthoDB" id="3934656at2759"/>
<dbReference type="PROSITE" id="PS00086">
    <property type="entry name" value="CYTOCHROME_P450"/>
    <property type="match status" value="1"/>
</dbReference>
<dbReference type="Proteomes" id="UP000622797">
    <property type="component" value="Unassembled WGS sequence"/>
</dbReference>
<dbReference type="AlphaFoldDB" id="A0A8H4XBV9"/>
<organism evidence="7 8">
    <name type="scientific">Fusarium sarcochroum</name>
    <dbReference type="NCBI Taxonomy" id="1208366"/>
    <lineage>
        <taxon>Eukaryota</taxon>
        <taxon>Fungi</taxon>
        <taxon>Dikarya</taxon>
        <taxon>Ascomycota</taxon>
        <taxon>Pezizomycotina</taxon>
        <taxon>Sordariomycetes</taxon>
        <taxon>Hypocreomycetidae</taxon>
        <taxon>Hypocreales</taxon>
        <taxon>Nectriaceae</taxon>
        <taxon>Fusarium</taxon>
        <taxon>Fusarium lateritium species complex</taxon>
    </lineage>
</organism>
<dbReference type="InterPro" id="IPR050121">
    <property type="entry name" value="Cytochrome_P450_monoxygenase"/>
</dbReference>
<dbReference type="InterPro" id="IPR017972">
    <property type="entry name" value="Cyt_P450_CS"/>
</dbReference>
<evidence type="ECO:0000256" key="3">
    <source>
        <dbReference type="ARBA" id="ARBA00022723"/>
    </source>
</evidence>
<keyword evidence="4 5" id="KW-0408">Iron</keyword>
<dbReference type="PANTHER" id="PTHR24305:SF188">
    <property type="entry name" value="P450, PUTATIVE (EUROFUNG)-RELATED"/>
    <property type="match status" value="1"/>
</dbReference>
<dbReference type="Pfam" id="PF00067">
    <property type="entry name" value="p450"/>
    <property type="match status" value="1"/>
</dbReference>
<comment type="caution">
    <text evidence="7">The sequence shown here is derived from an EMBL/GenBank/DDBJ whole genome shotgun (WGS) entry which is preliminary data.</text>
</comment>
<gene>
    <name evidence="7" type="ORF">FSARC_3976</name>
</gene>
<feature type="binding site" description="axial binding residue" evidence="5">
    <location>
        <position position="452"/>
    </location>
    <ligand>
        <name>heme</name>
        <dbReference type="ChEBI" id="CHEBI:30413"/>
    </ligand>
    <ligandPart>
        <name>Fe</name>
        <dbReference type="ChEBI" id="CHEBI:18248"/>
    </ligandPart>
</feature>
<keyword evidence="6" id="KW-0560">Oxidoreductase</keyword>